<reference evidence="1 2" key="1">
    <citation type="submission" date="2015-02" db="EMBL/GenBank/DDBJ databases">
        <authorList>
            <person name="Ju K.-S."/>
            <person name="Doroghazi J.R."/>
            <person name="Metcalf W."/>
        </authorList>
    </citation>
    <scope>NUCLEOTIDE SEQUENCE [LARGE SCALE GENOMIC DNA]</scope>
    <source>
        <strain evidence="1 2">NRRL B-16140</strain>
    </source>
</reference>
<dbReference type="OrthoDB" id="3638793at2"/>
<dbReference type="Proteomes" id="UP000033393">
    <property type="component" value="Unassembled WGS sequence"/>
</dbReference>
<keyword evidence="2" id="KW-1185">Reference proteome</keyword>
<dbReference type="STRING" id="68170.GCA_000974445_04099"/>
<dbReference type="AlphaFoldDB" id="A0A0F0GMM8"/>
<gene>
    <name evidence="1" type="ORF">UK23_31565</name>
</gene>
<evidence type="ECO:0000313" key="2">
    <source>
        <dbReference type="Proteomes" id="UP000033393"/>
    </source>
</evidence>
<comment type="caution">
    <text evidence="1">The sequence shown here is derived from an EMBL/GenBank/DDBJ whole genome shotgun (WGS) entry which is preliminary data.</text>
</comment>
<name>A0A0F0GMM8_LENAE</name>
<organism evidence="1 2">
    <name type="scientific">Lentzea aerocolonigenes</name>
    <name type="common">Lechevalieria aerocolonigenes</name>
    <name type="synonym">Saccharothrix aerocolonigenes</name>
    <dbReference type="NCBI Taxonomy" id="68170"/>
    <lineage>
        <taxon>Bacteria</taxon>
        <taxon>Bacillati</taxon>
        <taxon>Actinomycetota</taxon>
        <taxon>Actinomycetes</taxon>
        <taxon>Pseudonocardiales</taxon>
        <taxon>Pseudonocardiaceae</taxon>
        <taxon>Lentzea</taxon>
    </lineage>
</organism>
<protein>
    <submittedName>
        <fullName evidence="1">Uncharacterized protein</fullName>
    </submittedName>
</protein>
<dbReference type="RefSeq" id="WP_045315346.1">
    <property type="nucleotide sequence ID" value="NZ_JYJG01000273.1"/>
</dbReference>
<proteinExistence type="predicted"/>
<accession>A0A0F0GMM8</accession>
<dbReference type="PATRIC" id="fig|68170.10.peg.8172"/>
<evidence type="ECO:0000313" key="1">
    <source>
        <dbReference type="EMBL" id="KJK43836.1"/>
    </source>
</evidence>
<dbReference type="EMBL" id="JYJG01000273">
    <property type="protein sequence ID" value="KJK43836.1"/>
    <property type="molecule type" value="Genomic_DNA"/>
</dbReference>
<sequence>MLTTSERAFADLVYADPEWVSAEFEAIIDATFGTRPRPRPRPYAVTAGYPEPAVLRGVRRAGSARSRQRSPPVG</sequence>